<evidence type="ECO:0000313" key="2">
    <source>
        <dbReference type="Proteomes" id="UP000828048"/>
    </source>
</evidence>
<dbReference type="EMBL" id="CM037157">
    <property type="protein sequence ID" value="KAH7849720.1"/>
    <property type="molecule type" value="Genomic_DNA"/>
</dbReference>
<protein>
    <submittedName>
        <fullName evidence="1">Uncharacterized protein</fullName>
    </submittedName>
</protein>
<reference evidence="1 2" key="1">
    <citation type="journal article" date="2021" name="Hortic Res">
        <title>High-quality reference genome and annotation aids understanding of berry development for evergreen blueberry (Vaccinium darrowii).</title>
        <authorList>
            <person name="Yu J."/>
            <person name="Hulse-Kemp A.M."/>
            <person name="Babiker E."/>
            <person name="Staton M."/>
        </authorList>
    </citation>
    <scope>NUCLEOTIDE SEQUENCE [LARGE SCALE GENOMIC DNA]</scope>
    <source>
        <strain evidence="2">cv. NJ 8807/NJ 8810</strain>
        <tissue evidence="1">Young leaf</tissue>
    </source>
</reference>
<sequence length="415" mass="45833">MVSLFQSHSKSATEQQDSREPRSVLHQPSSGEDSRAGITELVSSVGHSCEKPVDLLSEYMNYKVNGLCPDDWSLGQKLILPRRSGGIRTGFDLGGGSGTFAARMADRNVTIVTATLNTDAPFSEFIAARGLFPLYLSMDRRFPFYNNVFDLVHCGSGLDVGGRLEKLEFLMFDINRILCAGGLFWSEEVGVPKLYLRERKPIFALGAMTQLVSSMLICVAIVGIHLGSDTGIVVLLPKHQFSIVVDKDAILHVDLHAFVQSSSEYQLIDVEQDPVIALQSGIKGGLWTNLDDIGNRGWVYAFMVGIESELVKGFLELWRKVLFYIDKLVFGGALDEGVEVHLHNGVFVYDDGELVFGEVDDDAPVAAEVNTGNGCAAEHRTEVVYNRSEQRDLPLGHHPFLKFQRLVTQLKGNPR</sequence>
<comment type="caution">
    <text evidence="1">The sequence shown here is derived from an EMBL/GenBank/DDBJ whole genome shotgun (WGS) entry which is preliminary data.</text>
</comment>
<gene>
    <name evidence="1" type="ORF">Vadar_022090</name>
</gene>
<proteinExistence type="predicted"/>
<organism evidence="1 2">
    <name type="scientific">Vaccinium darrowii</name>
    <dbReference type="NCBI Taxonomy" id="229202"/>
    <lineage>
        <taxon>Eukaryota</taxon>
        <taxon>Viridiplantae</taxon>
        <taxon>Streptophyta</taxon>
        <taxon>Embryophyta</taxon>
        <taxon>Tracheophyta</taxon>
        <taxon>Spermatophyta</taxon>
        <taxon>Magnoliopsida</taxon>
        <taxon>eudicotyledons</taxon>
        <taxon>Gunneridae</taxon>
        <taxon>Pentapetalae</taxon>
        <taxon>asterids</taxon>
        <taxon>Ericales</taxon>
        <taxon>Ericaceae</taxon>
        <taxon>Vaccinioideae</taxon>
        <taxon>Vaccinieae</taxon>
        <taxon>Vaccinium</taxon>
    </lineage>
</organism>
<dbReference type="Proteomes" id="UP000828048">
    <property type="component" value="Chromosome 7"/>
</dbReference>
<accession>A0ACB7Y8I0</accession>
<keyword evidence="2" id="KW-1185">Reference proteome</keyword>
<evidence type="ECO:0000313" key="1">
    <source>
        <dbReference type="EMBL" id="KAH7849720.1"/>
    </source>
</evidence>
<name>A0ACB7Y8I0_9ERIC</name>